<dbReference type="InterPro" id="IPR044644">
    <property type="entry name" value="DinF-like"/>
</dbReference>
<feature type="transmembrane region" description="Helical" evidence="6">
    <location>
        <begin position="139"/>
        <end position="161"/>
    </location>
</feature>
<feature type="transmembrane region" description="Helical" evidence="6">
    <location>
        <begin position="393"/>
        <end position="410"/>
    </location>
</feature>
<feature type="transmembrane region" description="Helical" evidence="6">
    <location>
        <begin position="242"/>
        <end position="262"/>
    </location>
</feature>
<feature type="transmembrane region" description="Helical" evidence="6">
    <location>
        <begin position="100"/>
        <end position="127"/>
    </location>
</feature>
<feature type="transmembrane region" description="Helical" evidence="6">
    <location>
        <begin position="360"/>
        <end position="381"/>
    </location>
</feature>
<dbReference type="PANTHER" id="PTHR42893:SF46">
    <property type="entry name" value="PROTEIN DETOXIFICATION 44, CHLOROPLASTIC"/>
    <property type="match status" value="1"/>
</dbReference>
<comment type="caution">
    <text evidence="7">The sequence shown here is derived from an EMBL/GenBank/DDBJ whole genome shotgun (WGS) entry which is preliminary data.</text>
</comment>
<dbReference type="GO" id="GO:0005886">
    <property type="term" value="C:plasma membrane"/>
    <property type="evidence" value="ECO:0007669"/>
    <property type="project" value="TreeGrafter"/>
</dbReference>
<feature type="transmembrane region" description="Helical" evidence="6">
    <location>
        <begin position="268"/>
        <end position="291"/>
    </location>
</feature>
<comment type="subcellular location">
    <subcellularLocation>
        <location evidence="1">Membrane</location>
        <topology evidence="1">Multi-pass membrane protein</topology>
    </subcellularLocation>
</comment>
<keyword evidence="4 6" id="KW-1133">Transmembrane helix</keyword>
<dbReference type="Proteomes" id="UP000644699">
    <property type="component" value="Unassembled WGS sequence"/>
</dbReference>
<feature type="transmembrane region" description="Helical" evidence="6">
    <location>
        <begin position="168"/>
        <end position="189"/>
    </location>
</feature>
<dbReference type="NCBIfam" id="TIGR00797">
    <property type="entry name" value="matE"/>
    <property type="match status" value="1"/>
</dbReference>
<dbReference type="InterPro" id="IPR002528">
    <property type="entry name" value="MATE_fam"/>
</dbReference>
<dbReference type="EMBL" id="BMIQ01000002">
    <property type="protein sequence ID" value="GGE00706.1"/>
    <property type="molecule type" value="Genomic_DNA"/>
</dbReference>
<sequence length="445" mass="46964">MTDASLSPPRPFEVTNREVLRIALPMTLAFLTQPLLGLTDTAVIGRVGDATMLGGLVVGALVFDFAFQTFNFVRAGTTGLTAQAFGAGDETEMQAVFWRAFLLAIGIGLALVLAEPLVMALGLLAIAPEPGVADATRIYVFWRMLAAPVSLLNFAILGYVLGRGRSTLGLLLQIVINGANILFSILFGLVLEGGIAGVALGTVTGEAIGALVGLATVLSGFDRAHRPALRRVLDRRAFGRMIGVNRDIMIRSFCLLGAYALFTRLGAGLGALTLAANGVLLNLFMVGGYFLDGLANASEQLVGRAVGARWRPAFDRALVLSIRWGLILAGALTLFFLVYGEALVALLTTDAAVRAGAVPYLGWAASACLAGALAFLMDGVFIGATWSATMRNMMLVSTALFAALALILVPRFGNHGLWLALEIFLAARGVTLFAAMPARRRRTFS</sequence>
<evidence type="ECO:0000256" key="4">
    <source>
        <dbReference type="ARBA" id="ARBA00022989"/>
    </source>
</evidence>
<dbReference type="AlphaFoldDB" id="A0A917E387"/>
<keyword evidence="3 6" id="KW-0812">Transmembrane</keyword>
<dbReference type="Pfam" id="PF01554">
    <property type="entry name" value="MatE"/>
    <property type="match status" value="2"/>
</dbReference>
<evidence type="ECO:0000256" key="6">
    <source>
        <dbReference type="SAM" id="Phobius"/>
    </source>
</evidence>
<reference evidence="7" key="2">
    <citation type="submission" date="2020-09" db="EMBL/GenBank/DDBJ databases">
        <authorList>
            <person name="Sun Q."/>
            <person name="Zhou Y."/>
        </authorList>
    </citation>
    <scope>NUCLEOTIDE SEQUENCE</scope>
    <source>
        <strain evidence="7">CGMCC 1.15367</strain>
    </source>
</reference>
<protein>
    <submittedName>
        <fullName evidence="7">MATE family efflux transporter</fullName>
    </submittedName>
</protein>
<evidence type="ECO:0000256" key="2">
    <source>
        <dbReference type="ARBA" id="ARBA00010199"/>
    </source>
</evidence>
<dbReference type="CDD" id="cd13136">
    <property type="entry name" value="MATE_DinF_like"/>
    <property type="match status" value="1"/>
</dbReference>
<comment type="similarity">
    <text evidence="2">Belongs to the multi antimicrobial extrusion (MATE) (TC 2.A.66.1) family.</text>
</comment>
<feature type="transmembrane region" description="Helical" evidence="6">
    <location>
        <begin position="317"/>
        <end position="340"/>
    </location>
</feature>
<gene>
    <name evidence="7" type="primary">dinF</name>
    <name evidence="7" type="ORF">GCM10011390_19410</name>
</gene>
<dbReference type="GO" id="GO:0042910">
    <property type="term" value="F:xenobiotic transmembrane transporter activity"/>
    <property type="evidence" value="ECO:0007669"/>
    <property type="project" value="InterPro"/>
</dbReference>
<keyword evidence="5 6" id="KW-0472">Membrane</keyword>
<organism evidence="7 8">
    <name type="scientific">Aureimonas endophytica</name>
    <dbReference type="NCBI Taxonomy" id="2027858"/>
    <lineage>
        <taxon>Bacteria</taxon>
        <taxon>Pseudomonadati</taxon>
        <taxon>Pseudomonadota</taxon>
        <taxon>Alphaproteobacteria</taxon>
        <taxon>Hyphomicrobiales</taxon>
        <taxon>Aurantimonadaceae</taxon>
        <taxon>Aureimonas</taxon>
    </lineage>
</organism>
<reference evidence="7" key="1">
    <citation type="journal article" date="2014" name="Int. J. Syst. Evol. Microbiol.">
        <title>Complete genome sequence of Corynebacterium casei LMG S-19264T (=DSM 44701T), isolated from a smear-ripened cheese.</title>
        <authorList>
            <consortium name="US DOE Joint Genome Institute (JGI-PGF)"/>
            <person name="Walter F."/>
            <person name="Albersmeier A."/>
            <person name="Kalinowski J."/>
            <person name="Ruckert C."/>
        </authorList>
    </citation>
    <scope>NUCLEOTIDE SEQUENCE</scope>
    <source>
        <strain evidence="7">CGMCC 1.15367</strain>
    </source>
</reference>
<dbReference type="GO" id="GO:0015297">
    <property type="term" value="F:antiporter activity"/>
    <property type="evidence" value="ECO:0007669"/>
    <property type="project" value="InterPro"/>
</dbReference>
<evidence type="ECO:0000256" key="1">
    <source>
        <dbReference type="ARBA" id="ARBA00004141"/>
    </source>
</evidence>
<evidence type="ECO:0000313" key="8">
    <source>
        <dbReference type="Proteomes" id="UP000644699"/>
    </source>
</evidence>
<proteinExistence type="inferred from homology"/>
<feature type="transmembrane region" description="Helical" evidence="6">
    <location>
        <begin position="195"/>
        <end position="221"/>
    </location>
</feature>
<evidence type="ECO:0000256" key="3">
    <source>
        <dbReference type="ARBA" id="ARBA00022692"/>
    </source>
</evidence>
<name>A0A917E387_9HYPH</name>
<accession>A0A917E387</accession>
<feature type="transmembrane region" description="Helical" evidence="6">
    <location>
        <begin position="416"/>
        <end position="436"/>
    </location>
</feature>
<dbReference type="RefSeq" id="WP_188908000.1">
    <property type="nucleotide sequence ID" value="NZ_BMIQ01000002.1"/>
</dbReference>
<evidence type="ECO:0000313" key="7">
    <source>
        <dbReference type="EMBL" id="GGE00706.1"/>
    </source>
</evidence>
<evidence type="ECO:0000256" key="5">
    <source>
        <dbReference type="ARBA" id="ARBA00023136"/>
    </source>
</evidence>
<keyword evidence="8" id="KW-1185">Reference proteome</keyword>
<dbReference type="PANTHER" id="PTHR42893">
    <property type="entry name" value="PROTEIN DETOXIFICATION 44, CHLOROPLASTIC-RELATED"/>
    <property type="match status" value="1"/>
</dbReference>